<gene>
    <name evidence="2" type="ORF">AMSG_05776</name>
</gene>
<evidence type="ECO:0000313" key="3">
    <source>
        <dbReference type="Proteomes" id="UP000054408"/>
    </source>
</evidence>
<dbReference type="RefSeq" id="XP_013757186.1">
    <property type="nucleotide sequence ID" value="XM_013901732.1"/>
</dbReference>
<feature type="compositionally biased region" description="Polar residues" evidence="1">
    <location>
        <begin position="481"/>
        <end position="497"/>
    </location>
</feature>
<organism evidence="2 3">
    <name type="scientific">Thecamonas trahens ATCC 50062</name>
    <dbReference type="NCBI Taxonomy" id="461836"/>
    <lineage>
        <taxon>Eukaryota</taxon>
        <taxon>Apusozoa</taxon>
        <taxon>Apusomonadida</taxon>
        <taxon>Apusomonadidae</taxon>
        <taxon>Thecamonas</taxon>
    </lineage>
</organism>
<evidence type="ECO:0000256" key="1">
    <source>
        <dbReference type="SAM" id="MobiDB-lite"/>
    </source>
</evidence>
<sequence>MADVVARSEALLRDPAEAWRELWRVVSGALNGVQQVVIVDGDQQTFVLDEIVESSGRVGNKYQMAGTVLVVCIMRGHLNKPDMEEAMRLAEASPWMWIVPTLGRTKDAADVEVSCQAVHLHYQLPLEVTFVVASQDGFASELVAHLRTLGREVELVLEWTQALLQQPVPKPGPSRKKGRVDASVLSARHIVKLVSEVGCDGVASVVAMGSGLKQWCPEGYTSKMFRRLLKDALELGWVQRTSSGSEAYFVSSDGMSQLESATTEAQRRDHIKLVAELMEREADASGVVLLARLGECVKERMSQDLPGAVYSKAYFRLMLTDVLATGEYWQIGEGARVGLSTSKYAVDQQSRPSLLYAPSSSPWMMNAGERPSTPRMERVQVNVIARSPREARQAPTLEAIISYLERGGYTTPATAVEIASLGQLPVWKERDRGAGFGKMARFLTAAMAKNAGVVVDDTEMVYLKMEQGASGRESPLRTPGTPYSTDSGGSSPWNSRQ</sequence>
<accession>A0A0L0DCF2</accession>
<dbReference type="Proteomes" id="UP000054408">
    <property type="component" value="Unassembled WGS sequence"/>
</dbReference>
<reference evidence="2 3" key="1">
    <citation type="submission" date="2010-05" db="EMBL/GenBank/DDBJ databases">
        <title>The Genome Sequence of Thecamonas trahens ATCC 50062.</title>
        <authorList>
            <consortium name="The Broad Institute Genome Sequencing Platform"/>
            <person name="Russ C."/>
            <person name="Cuomo C."/>
            <person name="Shea T."/>
            <person name="Young S.K."/>
            <person name="Zeng Q."/>
            <person name="Koehrsen M."/>
            <person name="Haas B."/>
            <person name="Borodovsky M."/>
            <person name="Guigo R."/>
            <person name="Alvarado L."/>
            <person name="Berlin A."/>
            <person name="Bochicchio J."/>
            <person name="Borenstein D."/>
            <person name="Chapman S."/>
            <person name="Chen Z."/>
            <person name="Freedman E."/>
            <person name="Gellesch M."/>
            <person name="Goldberg J."/>
            <person name="Griggs A."/>
            <person name="Gujja S."/>
            <person name="Heilman E."/>
            <person name="Heiman D."/>
            <person name="Hepburn T."/>
            <person name="Howarth C."/>
            <person name="Jen D."/>
            <person name="Larson L."/>
            <person name="Mehta T."/>
            <person name="Park D."/>
            <person name="Pearson M."/>
            <person name="Roberts A."/>
            <person name="Saif S."/>
            <person name="Shenoy N."/>
            <person name="Sisk P."/>
            <person name="Stolte C."/>
            <person name="Sykes S."/>
            <person name="Thomson T."/>
            <person name="Walk T."/>
            <person name="White J."/>
            <person name="Yandava C."/>
            <person name="Burger G."/>
            <person name="Gray M.W."/>
            <person name="Holland P.W.H."/>
            <person name="King N."/>
            <person name="Lang F.B.F."/>
            <person name="Roger A.J."/>
            <person name="Ruiz-Trillo I."/>
            <person name="Lander E."/>
            <person name="Nusbaum C."/>
        </authorList>
    </citation>
    <scope>NUCLEOTIDE SEQUENCE [LARGE SCALE GENOMIC DNA]</scope>
    <source>
        <strain evidence="2 3">ATCC 50062</strain>
    </source>
</reference>
<proteinExistence type="predicted"/>
<dbReference type="EMBL" id="GL349459">
    <property type="protein sequence ID" value="KNC50019.1"/>
    <property type="molecule type" value="Genomic_DNA"/>
</dbReference>
<dbReference type="AlphaFoldDB" id="A0A0L0DCF2"/>
<dbReference type="GeneID" id="25565108"/>
<evidence type="ECO:0000313" key="2">
    <source>
        <dbReference type="EMBL" id="KNC50019.1"/>
    </source>
</evidence>
<keyword evidence="3" id="KW-1185">Reference proteome</keyword>
<protein>
    <submittedName>
        <fullName evidence="2">Uncharacterized protein</fullName>
    </submittedName>
</protein>
<feature type="region of interest" description="Disordered" evidence="1">
    <location>
        <begin position="466"/>
        <end position="497"/>
    </location>
</feature>
<name>A0A0L0DCF2_THETB</name>